<sequence>MQRCSASRGLGSSVVERRGPNALTTFGPQVTSLRLYSARLPPPGAPSVSIVAFPEQACAPYLSTLIAHRLSPPLPSAPNPIPRKA</sequence>
<dbReference type="Proteomes" id="UP000249464">
    <property type="component" value="Unassembled WGS sequence"/>
</dbReference>
<protein>
    <submittedName>
        <fullName evidence="2">BQ5605_C014g07599 protein</fullName>
    </submittedName>
</protein>
<evidence type="ECO:0000313" key="2">
    <source>
        <dbReference type="EMBL" id="SGY19260.1"/>
    </source>
</evidence>
<accession>A0A2X0MNS3</accession>
<name>A0A2X0MNS3_9BASI</name>
<feature type="region of interest" description="Disordered" evidence="1">
    <location>
        <begin position="1"/>
        <end position="23"/>
    </location>
</feature>
<keyword evidence="3" id="KW-1185">Reference proteome</keyword>
<organism evidence="2 3">
    <name type="scientific">Microbotryum silenes-dioicae</name>
    <dbReference type="NCBI Taxonomy" id="796604"/>
    <lineage>
        <taxon>Eukaryota</taxon>
        <taxon>Fungi</taxon>
        <taxon>Dikarya</taxon>
        <taxon>Basidiomycota</taxon>
        <taxon>Pucciniomycotina</taxon>
        <taxon>Microbotryomycetes</taxon>
        <taxon>Microbotryales</taxon>
        <taxon>Microbotryaceae</taxon>
        <taxon>Microbotryum</taxon>
    </lineage>
</organism>
<evidence type="ECO:0000313" key="3">
    <source>
        <dbReference type="Proteomes" id="UP000249464"/>
    </source>
</evidence>
<reference evidence="2 3" key="1">
    <citation type="submission" date="2016-11" db="EMBL/GenBank/DDBJ databases">
        <authorList>
            <person name="Jaros S."/>
            <person name="Januszkiewicz K."/>
            <person name="Wedrychowicz H."/>
        </authorList>
    </citation>
    <scope>NUCLEOTIDE SEQUENCE [LARGE SCALE GENOMIC DNA]</scope>
</reference>
<dbReference type="AlphaFoldDB" id="A0A2X0MNS3"/>
<gene>
    <name evidence="2" type="primary">BQ5605_C014g07599</name>
    <name evidence="2" type="ORF">BQ5605_C014G07599</name>
</gene>
<evidence type="ECO:0000256" key="1">
    <source>
        <dbReference type="SAM" id="MobiDB-lite"/>
    </source>
</evidence>
<dbReference type="EMBL" id="FQNC01000016">
    <property type="protein sequence ID" value="SGY19260.1"/>
    <property type="molecule type" value="Genomic_DNA"/>
</dbReference>
<proteinExistence type="predicted"/>